<dbReference type="SUPFAM" id="SSF51197">
    <property type="entry name" value="Clavaminate synthase-like"/>
    <property type="match status" value="1"/>
</dbReference>
<reference evidence="4" key="1">
    <citation type="submission" date="2023-06" db="EMBL/GenBank/DDBJ databases">
        <authorList>
            <person name="Noh H."/>
        </authorList>
    </citation>
    <scope>NUCLEOTIDE SEQUENCE</scope>
    <source>
        <strain evidence="4">DUCC20226</strain>
    </source>
</reference>
<comment type="similarity">
    <text evidence="1 2">Belongs to the iron/ascorbate-dependent oxidoreductase family.</text>
</comment>
<protein>
    <recommendedName>
        <fullName evidence="3">Fe2OG dioxygenase domain-containing protein</fullName>
    </recommendedName>
</protein>
<keyword evidence="5" id="KW-1185">Reference proteome</keyword>
<sequence length="355" mass="38746">MASHKLSQDIPPFPDDIPTASMQTISLASLHSGNEAAAQNLLAACQELGFFLLDLDGDVLGNQLIKEIDQLFLAGRDIMDLPRETKEQYLHDVPRSFLGFKPRGSAKTETDEPDRFEWFNVGQDGLMGNTTLQPLPPLVHTHLELFTSFLIHGRSVIATISSAIATQLGLPTDTFTSLQEPTKPSGTVVRLIKAFASPAAEDLRTSMIHHTDFGTITLLANVLGGLQILAPGRSPADDSAWLWVRPRPGCLVVNLGDAMVQWTGGLLRSNVHRIKYAPGAQRFLDRLSLALLVRPERNARMKSLVGDGDDDENSQLTAWEWEVKKVMALTRGDTVAQSQGGKQYAMGAKNSSISV</sequence>
<organism evidence="4 5">
    <name type="scientific">Phomopsis amygdali</name>
    <name type="common">Fusicoccum amygdali</name>
    <dbReference type="NCBI Taxonomy" id="1214568"/>
    <lineage>
        <taxon>Eukaryota</taxon>
        <taxon>Fungi</taxon>
        <taxon>Dikarya</taxon>
        <taxon>Ascomycota</taxon>
        <taxon>Pezizomycotina</taxon>
        <taxon>Sordariomycetes</taxon>
        <taxon>Sordariomycetidae</taxon>
        <taxon>Diaporthales</taxon>
        <taxon>Diaporthaceae</taxon>
        <taxon>Diaporthe</taxon>
    </lineage>
</organism>
<evidence type="ECO:0000313" key="5">
    <source>
        <dbReference type="Proteomes" id="UP001265746"/>
    </source>
</evidence>
<dbReference type="InterPro" id="IPR026992">
    <property type="entry name" value="DIOX_N"/>
</dbReference>
<dbReference type="AlphaFoldDB" id="A0AAD9SHE4"/>
<keyword evidence="2" id="KW-0408">Iron</keyword>
<proteinExistence type="inferred from homology"/>
<dbReference type="GO" id="GO:0016491">
    <property type="term" value="F:oxidoreductase activity"/>
    <property type="evidence" value="ECO:0007669"/>
    <property type="project" value="UniProtKB-KW"/>
</dbReference>
<keyword evidence="2" id="KW-0560">Oxidoreductase</keyword>
<dbReference type="PANTHER" id="PTHR47990">
    <property type="entry name" value="2-OXOGLUTARATE (2OG) AND FE(II)-DEPENDENT OXYGENASE SUPERFAMILY PROTEIN-RELATED"/>
    <property type="match status" value="1"/>
</dbReference>
<dbReference type="GO" id="GO:0044283">
    <property type="term" value="P:small molecule biosynthetic process"/>
    <property type="evidence" value="ECO:0007669"/>
    <property type="project" value="UniProtKB-ARBA"/>
</dbReference>
<dbReference type="Proteomes" id="UP001265746">
    <property type="component" value="Unassembled WGS sequence"/>
</dbReference>
<dbReference type="GO" id="GO:0046872">
    <property type="term" value="F:metal ion binding"/>
    <property type="evidence" value="ECO:0007669"/>
    <property type="project" value="UniProtKB-KW"/>
</dbReference>
<dbReference type="InterPro" id="IPR044861">
    <property type="entry name" value="IPNS-like_FE2OG_OXY"/>
</dbReference>
<dbReference type="InterPro" id="IPR027443">
    <property type="entry name" value="IPNS-like_sf"/>
</dbReference>
<evidence type="ECO:0000256" key="1">
    <source>
        <dbReference type="ARBA" id="ARBA00008056"/>
    </source>
</evidence>
<accession>A0AAD9SHE4</accession>
<keyword evidence="2" id="KW-0479">Metal-binding</keyword>
<comment type="caution">
    <text evidence="4">The sequence shown here is derived from an EMBL/GenBank/DDBJ whole genome shotgun (WGS) entry which is preliminary data.</text>
</comment>
<dbReference type="PROSITE" id="PS51471">
    <property type="entry name" value="FE2OG_OXY"/>
    <property type="match status" value="1"/>
</dbReference>
<name>A0AAD9SHE4_PHOAM</name>
<feature type="domain" description="Fe2OG dioxygenase" evidence="3">
    <location>
        <begin position="174"/>
        <end position="295"/>
    </location>
</feature>
<dbReference type="Pfam" id="PF03171">
    <property type="entry name" value="2OG-FeII_Oxy"/>
    <property type="match status" value="1"/>
</dbReference>
<dbReference type="InterPro" id="IPR005123">
    <property type="entry name" value="Oxoglu/Fe-dep_dioxygenase_dom"/>
</dbReference>
<evidence type="ECO:0000313" key="4">
    <source>
        <dbReference type="EMBL" id="KAK2608187.1"/>
    </source>
</evidence>
<evidence type="ECO:0000259" key="3">
    <source>
        <dbReference type="PROSITE" id="PS51471"/>
    </source>
</evidence>
<evidence type="ECO:0000256" key="2">
    <source>
        <dbReference type="RuleBase" id="RU003682"/>
    </source>
</evidence>
<dbReference type="Pfam" id="PF14226">
    <property type="entry name" value="DIOX_N"/>
    <property type="match status" value="1"/>
</dbReference>
<gene>
    <name evidence="4" type="ORF">N8I77_006811</name>
</gene>
<dbReference type="EMBL" id="JAUJFL010000003">
    <property type="protein sequence ID" value="KAK2608187.1"/>
    <property type="molecule type" value="Genomic_DNA"/>
</dbReference>
<dbReference type="Gene3D" id="2.60.120.330">
    <property type="entry name" value="B-lactam Antibiotic, Isopenicillin N Synthase, Chain"/>
    <property type="match status" value="1"/>
</dbReference>
<dbReference type="InterPro" id="IPR050231">
    <property type="entry name" value="Iron_ascorbate_oxido_reductase"/>
</dbReference>